<dbReference type="STRING" id="375574.GCA_001418035_02166"/>
<accession>A0A0K6H2X5</accession>
<dbReference type="InterPro" id="IPR001763">
    <property type="entry name" value="Rhodanese-like_dom"/>
</dbReference>
<feature type="domain" description="Rhodanese" evidence="1">
    <location>
        <begin position="28"/>
        <end position="118"/>
    </location>
</feature>
<name>A0A0K6H2X5_9NEIS</name>
<dbReference type="GO" id="GO:0008999">
    <property type="term" value="F:protein-N-terminal-alanine acetyltransferase activity"/>
    <property type="evidence" value="ECO:0007669"/>
    <property type="project" value="TreeGrafter"/>
</dbReference>
<gene>
    <name evidence="3" type="ORF">Ga0061063_2381</name>
</gene>
<feature type="domain" description="N-acetyltransferase" evidence="2">
    <location>
        <begin position="165"/>
        <end position="334"/>
    </location>
</feature>
<dbReference type="PROSITE" id="PS51186">
    <property type="entry name" value="GNAT"/>
    <property type="match status" value="1"/>
</dbReference>
<dbReference type="PANTHER" id="PTHR43441">
    <property type="entry name" value="RIBOSOMAL-PROTEIN-SERINE ACETYLTRANSFERASE"/>
    <property type="match status" value="1"/>
</dbReference>
<dbReference type="SMART" id="SM00450">
    <property type="entry name" value="RHOD"/>
    <property type="match status" value="1"/>
</dbReference>
<keyword evidence="3" id="KW-0808">Transferase</keyword>
<proteinExistence type="predicted"/>
<evidence type="ECO:0000313" key="4">
    <source>
        <dbReference type="Proteomes" id="UP000243535"/>
    </source>
</evidence>
<sequence>MTHPQIAFYEAKLAYETDPADVQAALAAGKKWLLVDARSTDAYARETIPGALSIPHRTMNTETTACLPRDHLIVTFCDGIGCNGSTHGALALARLGFNVKEMLGGIDWWKRDGYATTASPGSVSALACGCSGEGTEAAEEAGLPLGEPVPGWKGARVPEPVVLQGVFCRLEPFDTDRHASSLRAALAEDQRAEGWTYLMDPPADEAAFAAWCAGMTASQDPVFYAIVDPQNGEALGVASYLRIDPANGVIEVGWLHFSPKLQRTRAATEAMYLMMRQAFAWGYRRYEWKCNRLNAPSMAAARRLGFSYEGTFRQARVDRGRNRDTAWFSVLDGEWPKLSAAFEQWLAPENFDEAGRQRVSLSSLTAAALPGR</sequence>
<keyword evidence="4" id="KW-1185">Reference proteome</keyword>
<dbReference type="PROSITE" id="PS50206">
    <property type="entry name" value="RHODANESE_3"/>
    <property type="match status" value="1"/>
</dbReference>
<dbReference type="FunFam" id="3.40.630.30:FF:000047">
    <property type="entry name" value="Acetyltransferase, GNAT family"/>
    <property type="match status" value="1"/>
</dbReference>
<dbReference type="InterPro" id="IPR000182">
    <property type="entry name" value="GNAT_dom"/>
</dbReference>
<dbReference type="AlphaFoldDB" id="A0A0K6H2X5"/>
<evidence type="ECO:0000313" key="3">
    <source>
        <dbReference type="EMBL" id="CUA85338.1"/>
    </source>
</evidence>
<dbReference type="Gene3D" id="3.40.250.10">
    <property type="entry name" value="Rhodanese-like domain"/>
    <property type="match status" value="1"/>
</dbReference>
<evidence type="ECO:0000259" key="2">
    <source>
        <dbReference type="PROSITE" id="PS51186"/>
    </source>
</evidence>
<dbReference type="Pfam" id="PF00581">
    <property type="entry name" value="Rhodanese"/>
    <property type="match status" value="1"/>
</dbReference>
<organism evidence="3 4">
    <name type="scientific">Gulbenkiania indica</name>
    <dbReference type="NCBI Taxonomy" id="375574"/>
    <lineage>
        <taxon>Bacteria</taxon>
        <taxon>Pseudomonadati</taxon>
        <taxon>Pseudomonadota</taxon>
        <taxon>Betaproteobacteria</taxon>
        <taxon>Neisseriales</taxon>
        <taxon>Chromobacteriaceae</taxon>
        <taxon>Gulbenkiania</taxon>
    </lineage>
</organism>
<dbReference type="Proteomes" id="UP000243535">
    <property type="component" value="Unassembled WGS sequence"/>
</dbReference>
<dbReference type="SUPFAM" id="SSF55729">
    <property type="entry name" value="Acyl-CoA N-acyltransferases (Nat)"/>
    <property type="match status" value="1"/>
</dbReference>
<dbReference type="EMBL" id="CYHA01000005">
    <property type="protein sequence ID" value="CUA85338.1"/>
    <property type="molecule type" value="Genomic_DNA"/>
</dbReference>
<dbReference type="Gene3D" id="3.40.630.30">
    <property type="match status" value="1"/>
</dbReference>
<dbReference type="InterPro" id="IPR051908">
    <property type="entry name" value="Ribosomal_N-acetyltransferase"/>
</dbReference>
<protein>
    <submittedName>
        <fullName evidence="3">Protein N-acetyltransferase, RimJ/RimL family</fullName>
    </submittedName>
</protein>
<evidence type="ECO:0000259" key="1">
    <source>
        <dbReference type="PROSITE" id="PS50206"/>
    </source>
</evidence>
<dbReference type="RefSeq" id="WP_245622724.1">
    <property type="nucleotide sequence ID" value="NZ_CYHA01000005.1"/>
</dbReference>
<dbReference type="InterPro" id="IPR036873">
    <property type="entry name" value="Rhodanese-like_dom_sf"/>
</dbReference>
<dbReference type="GO" id="GO:1990189">
    <property type="term" value="F:protein N-terminal-serine acetyltransferase activity"/>
    <property type="evidence" value="ECO:0007669"/>
    <property type="project" value="TreeGrafter"/>
</dbReference>
<dbReference type="PANTHER" id="PTHR43441:SF2">
    <property type="entry name" value="FAMILY ACETYLTRANSFERASE, PUTATIVE (AFU_ORTHOLOGUE AFUA_7G00850)-RELATED"/>
    <property type="match status" value="1"/>
</dbReference>
<dbReference type="Pfam" id="PF13302">
    <property type="entry name" value="Acetyltransf_3"/>
    <property type="match status" value="1"/>
</dbReference>
<dbReference type="SUPFAM" id="SSF52821">
    <property type="entry name" value="Rhodanese/Cell cycle control phosphatase"/>
    <property type="match status" value="1"/>
</dbReference>
<dbReference type="InterPro" id="IPR016181">
    <property type="entry name" value="Acyl_CoA_acyltransferase"/>
</dbReference>
<dbReference type="GO" id="GO:0005737">
    <property type="term" value="C:cytoplasm"/>
    <property type="evidence" value="ECO:0007669"/>
    <property type="project" value="TreeGrafter"/>
</dbReference>
<reference evidence="4" key="1">
    <citation type="submission" date="2015-08" db="EMBL/GenBank/DDBJ databases">
        <authorList>
            <person name="Varghese N."/>
        </authorList>
    </citation>
    <scope>NUCLEOTIDE SEQUENCE [LARGE SCALE GENOMIC DNA]</scope>
    <source>
        <strain evidence="4">DSM 17901</strain>
    </source>
</reference>